<evidence type="ECO:0000313" key="3">
    <source>
        <dbReference type="Proteomes" id="UP000451471"/>
    </source>
</evidence>
<name>A0A6B0GTJ0_9EURY</name>
<feature type="domain" description="NurA" evidence="1">
    <location>
        <begin position="74"/>
        <end position="388"/>
    </location>
</feature>
<dbReference type="InterPro" id="IPR018977">
    <property type="entry name" value="NurA_domain"/>
</dbReference>
<gene>
    <name evidence="2" type="ORF">GQS65_11165</name>
</gene>
<dbReference type="Proteomes" id="UP000451471">
    <property type="component" value="Unassembled WGS sequence"/>
</dbReference>
<dbReference type="RefSeq" id="WP_158204729.1">
    <property type="nucleotide sequence ID" value="NZ_WSZK01000017.1"/>
</dbReference>
<dbReference type="OrthoDB" id="190207at2157"/>
<comment type="caution">
    <text evidence="2">The sequence shown here is derived from an EMBL/GenBank/DDBJ whole genome shotgun (WGS) entry which is preliminary data.</text>
</comment>
<accession>A0A6B0GTJ0</accession>
<keyword evidence="3" id="KW-1185">Reference proteome</keyword>
<organism evidence="2 3">
    <name type="scientific">Halomarina oriensis</name>
    <dbReference type="NCBI Taxonomy" id="671145"/>
    <lineage>
        <taxon>Archaea</taxon>
        <taxon>Methanobacteriati</taxon>
        <taxon>Methanobacteriota</taxon>
        <taxon>Stenosarchaea group</taxon>
        <taxon>Halobacteria</taxon>
        <taxon>Halobacteriales</taxon>
        <taxon>Natronomonadaceae</taxon>
        <taxon>Halomarina</taxon>
    </lineage>
</organism>
<protein>
    <submittedName>
        <fullName evidence="2">Nuclease</fullName>
    </submittedName>
</protein>
<dbReference type="SMART" id="SM00933">
    <property type="entry name" value="NurA"/>
    <property type="match status" value="1"/>
</dbReference>
<dbReference type="AlphaFoldDB" id="A0A6B0GTJ0"/>
<dbReference type="EMBL" id="WSZK01000017">
    <property type="protein sequence ID" value="MWG35038.1"/>
    <property type="molecule type" value="Genomic_DNA"/>
</dbReference>
<evidence type="ECO:0000313" key="2">
    <source>
        <dbReference type="EMBL" id="MWG35038.1"/>
    </source>
</evidence>
<sequence>MTLDPVHFEGITRLAGRIRQDVDASDHRAFAQEVWADWLDPLRLDGDVVLEPLDEHRRRMMPVDEAALQPDRFETRHGLDSGTINPTTFKNGVVLDVAQAAMSAVPSDLDLHRGRTTVMTVHTNDAMADLNGEWTMFDEGYTRGRVLHAPRVDRYETAVVHDLALFLAESSHALENAEVVSDLLVMDGPVYPKGLLNWANREPELRDLLAEDERPRDVIENYIRLVESFADRDVPLCGFVKTPITRAITRTVRRQRGNAPWVNDAAFFSQVLERRERVDGEDGVEYDRVTDALTFTSWFVSRGGADYELSTLSDAFGIDRELPPEAYEVTFCVVYDPRTDVVYRLEAPAVFTADAEQREAITMQALKGVAVEKGPPMAVAKADGLAQIGRAETDALREALERAFDTEADTTYDDERWGLLE</sequence>
<dbReference type="Pfam" id="PF09376">
    <property type="entry name" value="NurA"/>
    <property type="match status" value="1"/>
</dbReference>
<evidence type="ECO:0000259" key="1">
    <source>
        <dbReference type="SMART" id="SM00933"/>
    </source>
</evidence>
<proteinExistence type="predicted"/>
<reference evidence="2 3" key="1">
    <citation type="submission" date="2019-12" db="EMBL/GenBank/DDBJ databases">
        <title>Halocatena pleomorpha gen. nov. sp. nov., an extremely halophilic archaeon of family Halobacteriaceae isolated from saltpan soil.</title>
        <authorList>
            <person name="Pal Y."/>
            <person name="Verma A."/>
            <person name="Krishnamurthi S."/>
            <person name="Kumar P."/>
        </authorList>
    </citation>
    <scope>NUCLEOTIDE SEQUENCE [LARGE SCALE GENOMIC DNA]</scope>
    <source>
        <strain evidence="2 3">JCM 16495</strain>
    </source>
</reference>